<feature type="transmembrane region" description="Helical" evidence="1">
    <location>
        <begin position="279"/>
        <end position="297"/>
    </location>
</feature>
<feature type="transmembrane region" description="Helical" evidence="1">
    <location>
        <begin position="85"/>
        <end position="107"/>
    </location>
</feature>
<dbReference type="AlphaFoldDB" id="A0A285ICA1"/>
<dbReference type="Pfam" id="PF05569">
    <property type="entry name" value="Peptidase_M56"/>
    <property type="match status" value="1"/>
</dbReference>
<dbReference type="RefSeq" id="WP_097110131.1">
    <property type="nucleotide sequence ID" value="NZ_OBEB01000001.1"/>
</dbReference>
<dbReference type="EMBL" id="OBEB01000001">
    <property type="protein sequence ID" value="SNY45592.1"/>
    <property type="molecule type" value="Genomic_DNA"/>
</dbReference>
<name>A0A285ICA1_9GAMM</name>
<keyword evidence="1" id="KW-0812">Transmembrane</keyword>
<evidence type="ECO:0000313" key="4">
    <source>
        <dbReference type="Proteomes" id="UP000219353"/>
    </source>
</evidence>
<sequence length="435" mass="49421">MWSYFLVNILIFVSAISLMKFVKLSAKANYLMSLFAILVWFIPYSLIAGLIPGSVLAEPIIVSFTNSALAGTAADISSKRVNIDFIIKMTFNTLISLGFLIFMYRLLRLYNWKRKLLISNALMPLHSLTNQHEIPVFSTKYHLGGYLLGVLNPIIVISDKIQEKSFIDLIVAHEKQHWKRNDNLRLLILEFCSCLFWWNPLVGKMVDLNRFYIEALCDEEASKKYGKDRYINDLSSLTLFIGLHKTSQLASNIVSIETSTTSRIKLLKENRKMNFSNKLLFALSIFAMTTAISWNTLATAIPDRDNKPAHANPEEIGSLLAFDIDILYNREASGEYRTEDRHSAKLEIWSEFAEKVSFKFNDGFSFNYKATDLGDVILLELELVENINNESVTVASPTLKVAVGKEAVIEIDNPDISQSAYRIKAIPYKKARPTE</sequence>
<evidence type="ECO:0000259" key="2">
    <source>
        <dbReference type="Pfam" id="PF05569"/>
    </source>
</evidence>
<keyword evidence="1" id="KW-1133">Transmembrane helix</keyword>
<dbReference type="PANTHER" id="PTHR34978">
    <property type="entry name" value="POSSIBLE SENSOR-TRANSDUCER PROTEIN BLAR"/>
    <property type="match status" value="1"/>
</dbReference>
<keyword evidence="4" id="KW-1185">Reference proteome</keyword>
<feature type="transmembrane region" description="Helical" evidence="1">
    <location>
        <begin position="6"/>
        <end position="22"/>
    </location>
</feature>
<evidence type="ECO:0000313" key="3">
    <source>
        <dbReference type="EMBL" id="SNY45592.1"/>
    </source>
</evidence>
<keyword evidence="1" id="KW-0472">Membrane</keyword>
<dbReference type="OrthoDB" id="5764259at2"/>
<dbReference type="PANTHER" id="PTHR34978:SF3">
    <property type="entry name" value="SLR0241 PROTEIN"/>
    <property type="match status" value="1"/>
</dbReference>
<feature type="transmembrane region" description="Helical" evidence="1">
    <location>
        <begin position="34"/>
        <end position="57"/>
    </location>
</feature>
<evidence type="ECO:0000256" key="1">
    <source>
        <dbReference type="SAM" id="Phobius"/>
    </source>
</evidence>
<proteinExistence type="predicted"/>
<dbReference type="Proteomes" id="UP000219353">
    <property type="component" value="Unassembled WGS sequence"/>
</dbReference>
<accession>A0A285ICA1</accession>
<dbReference type="InterPro" id="IPR008756">
    <property type="entry name" value="Peptidase_M56"/>
</dbReference>
<protein>
    <submittedName>
        <fullName evidence="3">Signal transducer regulating beta-lactamase production, contains metallopeptidase domain</fullName>
    </submittedName>
</protein>
<gene>
    <name evidence="3" type="ORF">SAMN06297280_0923</name>
</gene>
<dbReference type="InterPro" id="IPR052173">
    <property type="entry name" value="Beta-lactam_resp_regulator"/>
</dbReference>
<feature type="domain" description="Peptidase M56" evidence="2">
    <location>
        <begin position="24"/>
        <end position="267"/>
    </location>
</feature>
<dbReference type="CDD" id="cd07341">
    <property type="entry name" value="M56_BlaR1_MecR1_like"/>
    <property type="match status" value="1"/>
</dbReference>
<organism evidence="3 4">
    <name type="scientific">Arsukibacterium tuosuense</name>
    <dbReference type="NCBI Taxonomy" id="1323745"/>
    <lineage>
        <taxon>Bacteria</taxon>
        <taxon>Pseudomonadati</taxon>
        <taxon>Pseudomonadota</taxon>
        <taxon>Gammaproteobacteria</taxon>
        <taxon>Chromatiales</taxon>
        <taxon>Chromatiaceae</taxon>
        <taxon>Arsukibacterium</taxon>
    </lineage>
</organism>
<reference evidence="4" key="1">
    <citation type="submission" date="2017-09" db="EMBL/GenBank/DDBJ databases">
        <authorList>
            <person name="Varghese N."/>
            <person name="Submissions S."/>
        </authorList>
    </citation>
    <scope>NUCLEOTIDE SEQUENCE [LARGE SCALE GENOMIC DNA]</scope>
    <source>
        <strain evidence="4">CGMCC 1.12461</strain>
    </source>
</reference>